<dbReference type="AlphaFoldDB" id="A0A8S9Z307"/>
<reference evidence="1" key="1">
    <citation type="submission" date="2019-07" db="EMBL/GenBank/DDBJ databases">
        <title>Annotation for the trematode Paragonimus miyazaki's.</title>
        <authorList>
            <person name="Choi Y.-J."/>
        </authorList>
    </citation>
    <scope>NUCLEOTIDE SEQUENCE</scope>
    <source>
        <strain evidence="1">Japan</strain>
    </source>
</reference>
<evidence type="ECO:0000313" key="1">
    <source>
        <dbReference type="EMBL" id="KAF7261825.1"/>
    </source>
</evidence>
<keyword evidence="2" id="KW-1185">Reference proteome</keyword>
<dbReference type="EMBL" id="JTDE01000251">
    <property type="protein sequence ID" value="KAF7261825.1"/>
    <property type="molecule type" value="Genomic_DNA"/>
</dbReference>
<sequence length="92" mass="10330">MIIWKINPFIKSACRPFRSVEVSHLTAVILNVEPFAAAVPNDHVTTLEIPAATTHFRLSVRIVYLILTTQYELIATFFGRATDCMQQIIAPS</sequence>
<comment type="caution">
    <text evidence="1">The sequence shown here is derived from an EMBL/GenBank/DDBJ whole genome shotgun (WGS) entry which is preliminary data.</text>
</comment>
<name>A0A8S9Z307_9TREM</name>
<protein>
    <submittedName>
        <fullName evidence="1">Uncharacterized protein</fullName>
    </submittedName>
</protein>
<evidence type="ECO:0000313" key="2">
    <source>
        <dbReference type="Proteomes" id="UP000822476"/>
    </source>
</evidence>
<proteinExistence type="predicted"/>
<accession>A0A8S9Z307</accession>
<dbReference type="Proteomes" id="UP000822476">
    <property type="component" value="Unassembled WGS sequence"/>
</dbReference>
<gene>
    <name evidence="1" type="ORF">EG68_00932</name>
</gene>
<organism evidence="1 2">
    <name type="scientific">Paragonimus skrjabini miyazakii</name>
    <dbReference type="NCBI Taxonomy" id="59628"/>
    <lineage>
        <taxon>Eukaryota</taxon>
        <taxon>Metazoa</taxon>
        <taxon>Spiralia</taxon>
        <taxon>Lophotrochozoa</taxon>
        <taxon>Platyhelminthes</taxon>
        <taxon>Trematoda</taxon>
        <taxon>Digenea</taxon>
        <taxon>Plagiorchiida</taxon>
        <taxon>Troglotremata</taxon>
        <taxon>Troglotrematidae</taxon>
        <taxon>Paragonimus</taxon>
    </lineage>
</organism>